<dbReference type="RefSeq" id="WP_246465825.1">
    <property type="nucleotide sequence ID" value="NZ_JACHMN010000001.1"/>
</dbReference>
<reference evidence="1 2" key="1">
    <citation type="submission" date="2020-08" db="EMBL/GenBank/DDBJ databases">
        <title>Sequencing the genomes of 1000 actinobacteria strains.</title>
        <authorList>
            <person name="Klenk H.-P."/>
        </authorList>
    </citation>
    <scope>NUCLEOTIDE SEQUENCE [LARGE SCALE GENOMIC DNA]</scope>
    <source>
        <strain evidence="1 2">DSM 45362</strain>
    </source>
</reference>
<organism evidence="1 2">
    <name type="scientific">Allocatelliglobosispora scoriae</name>
    <dbReference type="NCBI Taxonomy" id="643052"/>
    <lineage>
        <taxon>Bacteria</taxon>
        <taxon>Bacillati</taxon>
        <taxon>Actinomycetota</taxon>
        <taxon>Actinomycetes</taxon>
        <taxon>Micromonosporales</taxon>
        <taxon>Micromonosporaceae</taxon>
        <taxon>Allocatelliglobosispora</taxon>
    </lineage>
</organism>
<dbReference type="EMBL" id="JACHMN010000001">
    <property type="protein sequence ID" value="MBB5867770.1"/>
    <property type="molecule type" value="Genomic_DNA"/>
</dbReference>
<accession>A0A841BLS0</accession>
<dbReference type="AlphaFoldDB" id="A0A841BLS0"/>
<comment type="caution">
    <text evidence="1">The sequence shown here is derived from an EMBL/GenBank/DDBJ whole genome shotgun (WGS) entry which is preliminary data.</text>
</comment>
<evidence type="ECO:0000313" key="1">
    <source>
        <dbReference type="EMBL" id="MBB5867770.1"/>
    </source>
</evidence>
<sequence>MPAEQLGHHVGQLHRLRYGELGCFSGGHAGQFTITWNTSDQTTIAFTNTVALRPLGETVVVARGSVVSGTFVGASYTATFTLFQVQPLACLGTGVTTAQGPTTLLLTR</sequence>
<gene>
    <name evidence="1" type="ORF">F4553_001149</name>
</gene>
<proteinExistence type="predicted"/>
<keyword evidence="2" id="KW-1185">Reference proteome</keyword>
<protein>
    <submittedName>
        <fullName evidence="1">Uncharacterized protein</fullName>
    </submittedName>
</protein>
<evidence type="ECO:0000313" key="2">
    <source>
        <dbReference type="Proteomes" id="UP000587527"/>
    </source>
</evidence>
<name>A0A841BLS0_9ACTN</name>
<dbReference type="Proteomes" id="UP000587527">
    <property type="component" value="Unassembled WGS sequence"/>
</dbReference>